<evidence type="ECO:0000259" key="4">
    <source>
        <dbReference type="PROSITE" id="PS50181"/>
    </source>
</evidence>
<dbReference type="SUPFAM" id="SSF48403">
    <property type="entry name" value="Ankyrin repeat"/>
    <property type="match status" value="1"/>
</dbReference>
<dbReference type="OrthoDB" id="20872at2759"/>
<proteinExistence type="predicted"/>
<dbReference type="Pfam" id="PF12937">
    <property type="entry name" value="F-box-like"/>
    <property type="match status" value="1"/>
</dbReference>
<dbReference type="Proteomes" id="UP000244855">
    <property type="component" value="Unassembled WGS sequence"/>
</dbReference>
<feature type="domain" description="F-box" evidence="4">
    <location>
        <begin position="1"/>
        <end position="48"/>
    </location>
</feature>
<dbReference type="GO" id="GO:0005634">
    <property type="term" value="C:nucleus"/>
    <property type="evidence" value="ECO:0007669"/>
    <property type="project" value="TreeGrafter"/>
</dbReference>
<dbReference type="InterPro" id="IPR036770">
    <property type="entry name" value="Ankyrin_rpt-contain_sf"/>
</dbReference>
<accession>A0A2V1CZR7</accession>
<dbReference type="Pfam" id="PF13637">
    <property type="entry name" value="Ank_4"/>
    <property type="match status" value="1"/>
</dbReference>
<feature type="repeat" description="ANK" evidence="3">
    <location>
        <begin position="192"/>
        <end position="216"/>
    </location>
</feature>
<feature type="repeat" description="ANK" evidence="3">
    <location>
        <begin position="158"/>
        <end position="179"/>
    </location>
</feature>
<dbReference type="PROSITE" id="PS50297">
    <property type="entry name" value="ANK_REP_REGION"/>
    <property type="match status" value="3"/>
</dbReference>
<organism evidence="5 6">
    <name type="scientific">Periconia macrospinosa</name>
    <dbReference type="NCBI Taxonomy" id="97972"/>
    <lineage>
        <taxon>Eukaryota</taxon>
        <taxon>Fungi</taxon>
        <taxon>Dikarya</taxon>
        <taxon>Ascomycota</taxon>
        <taxon>Pezizomycotina</taxon>
        <taxon>Dothideomycetes</taxon>
        <taxon>Pleosporomycetidae</taxon>
        <taxon>Pleosporales</taxon>
        <taxon>Massarineae</taxon>
        <taxon>Periconiaceae</taxon>
        <taxon>Periconia</taxon>
    </lineage>
</organism>
<gene>
    <name evidence="5" type="ORF">DM02DRAFT_577187</name>
</gene>
<keyword evidence="1" id="KW-0677">Repeat</keyword>
<evidence type="ECO:0000256" key="2">
    <source>
        <dbReference type="ARBA" id="ARBA00023043"/>
    </source>
</evidence>
<dbReference type="STRING" id="97972.A0A2V1CZR7"/>
<dbReference type="PANTHER" id="PTHR24201">
    <property type="entry name" value="ANK_REP_REGION DOMAIN-CONTAINING PROTEIN"/>
    <property type="match status" value="1"/>
</dbReference>
<dbReference type="PROSITE" id="PS50181">
    <property type="entry name" value="FBOX"/>
    <property type="match status" value="1"/>
</dbReference>
<sequence length="226" mass="24906">MPLLKLPNELLFQIIDNLGSTQDITSCCQVNRRLNPVAKKHLYRYDVLQCGSSALLWAAAKGREQTVMMWLDAVGSLGERAYSEVLASAILNAWRLVAQHGHVKVAQLLLDTGKVDIDSNDSGGLTPLSWAAENGHVEMVKLLLDTGKVDIEFVDTYYGWTPLSWAARAGHVKVVQLLLGTDKVDINRKDSYDRTPLLLAIENEHVEVAQLLLDTGKVDIDSNDSG</sequence>
<dbReference type="InterPro" id="IPR036047">
    <property type="entry name" value="F-box-like_dom_sf"/>
</dbReference>
<dbReference type="SUPFAM" id="SSF81383">
    <property type="entry name" value="F-box domain"/>
    <property type="match status" value="1"/>
</dbReference>
<dbReference type="InterPro" id="IPR002110">
    <property type="entry name" value="Ankyrin_rpt"/>
</dbReference>
<dbReference type="InterPro" id="IPR001810">
    <property type="entry name" value="F-box_dom"/>
</dbReference>
<keyword evidence="2 3" id="KW-0040">ANK repeat</keyword>
<feature type="repeat" description="ANK" evidence="3">
    <location>
        <begin position="123"/>
        <end position="147"/>
    </location>
</feature>
<evidence type="ECO:0000313" key="6">
    <source>
        <dbReference type="Proteomes" id="UP000244855"/>
    </source>
</evidence>
<dbReference type="Pfam" id="PF12796">
    <property type="entry name" value="Ank_2"/>
    <property type="match status" value="1"/>
</dbReference>
<name>A0A2V1CZR7_9PLEO</name>
<feature type="non-terminal residue" evidence="5">
    <location>
        <position position="226"/>
    </location>
</feature>
<dbReference type="SMART" id="SM00248">
    <property type="entry name" value="ANK"/>
    <property type="match status" value="5"/>
</dbReference>
<dbReference type="PANTHER" id="PTHR24201:SF16">
    <property type="entry name" value="ANKYRIN-1-LIKE-RELATED"/>
    <property type="match status" value="1"/>
</dbReference>
<protein>
    <submittedName>
        <fullName evidence="5">Putative ankyrin repeat-containing protein</fullName>
    </submittedName>
</protein>
<evidence type="ECO:0000256" key="1">
    <source>
        <dbReference type="ARBA" id="ARBA00022737"/>
    </source>
</evidence>
<dbReference type="PROSITE" id="PS50088">
    <property type="entry name" value="ANK_REPEAT"/>
    <property type="match status" value="3"/>
</dbReference>
<dbReference type="InterPro" id="IPR050776">
    <property type="entry name" value="Ank_Repeat/CDKN_Inhibitor"/>
</dbReference>
<dbReference type="SMART" id="SM00256">
    <property type="entry name" value="FBOX"/>
    <property type="match status" value="1"/>
</dbReference>
<dbReference type="Gene3D" id="1.25.40.20">
    <property type="entry name" value="Ankyrin repeat-containing domain"/>
    <property type="match status" value="2"/>
</dbReference>
<evidence type="ECO:0000313" key="5">
    <source>
        <dbReference type="EMBL" id="PVH91260.1"/>
    </source>
</evidence>
<keyword evidence="6" id="KW-1185">Reference proteome</keyword>
<dbReference type="AlphaFoldDB" id="A0A2V1CZR7"/>
<reference evidence="5 6" key="1">
    <citation type="journal article" date="2018" name="Sci. Rep.">
        <title>Comparative genomics provides insights into the lifestyle and reveals functional heterogeneity of dark septate endophytic fungi.</title>
        <authorList>
            <person name="Knapp D.G."/>
            <person name="Nemeth J.B."/>
            <person name="Barry K."/>
            <person name="Hainaut M."/>
            <person name="Henrissat B."/>
            <person name="Johnson J."/>
            <person name="Kuo A."/>
            <person name="Lim J.H.P."/>
            <person name="Lipzen A."/>
            <person name="Nolan M."/>
            <person name="Ohm R.A."/>
            <person name="Tamas L."/>
            <person name="Grigoriev I.V."/>
            <person name="Spatafora J.W."/>
            <person name="Nagy L.G."/>
            <person name="Kovacs G.M."/>
        </authorList>
    </citation>
    <scope>NUCLEOTIDE SEQUENCE [LARGE SCALE GENOMIC DNA]</scope>
    <source>
        <strain evidence="5 6">DSE2036</strain>
    </source>
</reference>
<dbReference type="EMBL" id="KZ805910">
    <property type="protein sequence ID" value="PVH91260.1"/>
    <property type="molecule type" value="Genomic_DNA"/>
</dbReference>
<evidence type="ECO:0000256" key="3">
    <source>
        <dbReference type="PROSITE-ProRule" id="PRU00023"/>
    </source>
</evidence>